<dbReference type="GO" id="GO:0005524">
    <property type="term" value="F:ATP binding"/>
    <property type="evidence" value="ECO:0007669"/>
    <property type="project" value="UniProtKB-UniRule"/>
</dbReference>
<dbReference type="GO" id="GO:0008017">
    <property type="term" value="F:microtubule binding"/>
    <property type="evidence" value="ECO:0007669"/>
    <property type="project" value="InterPro"/>
</dbReference>
<dbReference type="GO" id="GO:0003777">
    <property type="term" value="F:microtubule motor activity"/>
    <property type="evidence" value="ECO:0007669"/>
    <property type="project" value="InterPro"/>
</dbReference>
<organism evidence="5 6">
    <name type="scientific">Reticulomyxa filosa</name>
    <dbReference type="NCBI Taxonomy" id="46433"/>
    <lineage>
        <taxon>Eukaryota</taxon>
        <taxon>Sar</taxon>
        <taxon>Rhizaria</taxon>
        <taxon>Retaria</taxon>
        <taxon>Foraminifera</taxon>
        <taxon>Monothalamids</taxon>
        <taxon>Reticulomyxidae</taxon>
        <taxon>Reticulomyxa</taxon>
    </lineage>
</organism>
<feature type="non-terminal residue" evidence="5">
    <location>
        <position position="1"/>
    </location>
</feature>
<dbReference type="InterPro" id="IPR000477">
    <property type="entry name" value="RT_dom"/>
</dbReference>
<dbReference type="SMART" id="SM00129">
    <property type="entry name" value="KISc"/>
    <property type="match status" value="1"/>
</dbReference>
<dbReference type="PANTHER" id="PTHR24115">
    <property type="entry name" value="KINESIN-RELATED"/>
    <property type="match status" value="1"/>
</dbReference>
<feature type="chain" id="PRO_5004976031" evidence="3">
    <location>
        <begin position="23"/>
        <end position="1249"/>
    </location>
</feature>
<proteinExistence type="inferred from homology"/>
<dbReference type="GO" id="GO:0016887">
    <property type="term" value="F:ATP hydrolysis activity"/>
    <property type="evidence" value="ECO:0007669"/>
    <property type="project" value="TreeGrafter"/>
</dbReference>
<keyword evidence="1" id="KW-0067">ATP-binding</keyword>
<feature type="region of interest" description="Disordered" evidence="2">
    <location>
        <begin position="120"/>
        <end position="151"/>
    </location>
</feature>
<evidence type="ECO:0000256" key="3">
    <source>
        <dbReference type="SAM" id="SignalP"/>
    </source>
</evidence>
<evidence type="ECO:0000256" key="1">
    <source>
        <dbReference type="PROSITE-ProRule" id="PRU00283"/>
    </source>
</evidence>
<feature type="region of interest" description="Disordered" evidence="2">
    <location>
        <begin position="628"/>
        <end position="706"/>
    </location>
</feature>
<keyword evidence="1" id="KW-0547">Nucleotide-binding</keyword>
<dbReference type="PRINTS" id="PR00380">
    <property type="entry name" value="KINESINHEAVY"/>
</dbReference>
<keyword evidence="3" id="KW-0732">Signal</keyword>
<feature type="compositionally biased region" description="Polar residues" evidence="2">
    <location>
        <begin position="120"/>
        <end position="134"/>
    </location>
</feature>
<evidence type="ECO:0000313" key="6">
    <source>
        <dbReference type="Proteomes" id="UP000023152"/>
    </source>
</evidence>
<dbReference type="PANTHER" id="PTHR24115:SF1004">
    <property type="entry name" value="KINESIN-LIKE PROTEIN KIF15"/>
    <property type="match status" value="1"/>
</dbReference>
<reference evidence="5 6" key="1">
    <citation type="journal article" date="2013" name="Curr. Biol.">
        <title>The Genome of the Foraminiferan Reticulomyxa filosa.</title>
        <authorList>
            <person name="Glockner G."/>
            <person name="Hulsmann N."/>
            <person name="Schleicher M."/>
            <person name="Noegel A.A."/>
            <person name="Eichinger L."/>
            <person name="Gallinger C."/>
            <person name="Pawlowski J."/>
            <person name="Sierra R."/>
            <person name="Euteneuer U."/>
            <person name="Pillet L."/>
            <person name="Moustafa A."/>
            <person name="Platzer M."/>
            <person name="Groth M."/>
            <person name="Szafranski K."/>
            <person name="Schliwa M."/>
        </authorList>
    </citation>
    <scope>NUCLEOTIDE SEQUENCE [LARGE SCALE GENOMIC DNA]</scope>
</reference>
<sequence length="1249" mass="141367">QLKNVLLFINLLNLFLRRFMFSHLAQMQKLTLPDLETPPKFKGDEDTHNSRLLPLPLPPLFQHTHISQFNSNHSTGKSQNFSRPLPPTPDFSNVSLIADQIIQQQYISSLGQHRNLYTPEAQNRSNNKNHPTAFSQPQSQSQPEPKQSEKHTALPPLKSYFYNPDVNLPSQNSSIHSIDKLQIFARLKCHDYQKDSSKNIHTHNNSISFPLKHTNNNTFEFSNIFPSSSDNKYVSNTILQPYIDKVIKGQNALVIAYGHSDSGKTFSIIGNENVNNSQCYAILPTAFKMLIESQMKLTTILFSAIEVYGINAENTKHFDLLIDNHQGMKDLKPQKATQLAITNITAFQPIIERIRKNTHSTAIRHNYKSSRGHVVYTIKLYQKFSSVVTTPLVSTLTIIDCAWAGNIHFKIANVISPLPRNEVQQLREKEDEVIQQGNDQLRKLFQDIAVNRSPYATEIGRLKALLLPLSSQLTWVAVLTTIAEDINDVNTIDKMLQFISNVNLNYSNLNSKQNSTTTNVPQKVTSTTLSQEFANTCPHQSNVLPQLFNTREPLRPAVDKIQPHNTQNLSVDNNDITYIQKEKIKKALIEHIYEQPNTSNAKNTIPSNQNAVRQIVSATVNDVTIETRDNKQVNNSTTNHVHTSNHHLLHPVINTEIAKSQRNTESPTTDENIAKSSNKEDEEKYPTASDSEIVSEQESEIDPKNYTDLDDEYMQFKDHLNINQVCPISDCGYTTNSEKLRVLIAHINKHTTGRLAGNIPESFLEKHNRIVCSHCKKTLAKGRAINNMHTRCSVSKSQSHPNGQVEIVPVQIQHHFLWSDITPVFVAKKPAKLIARVPKEARLLFAAGVSSCLQNIIENNNIQAWTAWMVYIRSMLWQPEREGKQHIRTLTNTIVNRIQRWRAGEKQQLWFEFLAHSQKIKEKPRRDNPPKRSEDSIRSSCMKYAALGEYSKAFQSMKPTQATLYNDNTIAALQAKHPYEDSPQIPIQNRRASNSRSKVQSITVDELREYIQKLHRSSSGGIDLFAAQFLHDIEPFDLETYAITNWARVAHMIASGNVCEEARAITYGARLIAVSKPDGSPRPIAIGSLFRRSASAILVKRHAEDLKNLVGHKQFGINTIKGIELFSHRVHQGDQLGSALFAIVLADALELALKEIRNIYHAAYHDDLVIAANDSATAVQAIENLIHLRQSHGIEININKCEWLAEETNTPPTQLAGIKHVTDFNTTLVSKQWKNTWTVGMEILTISKM</sequence>
<dbReference type="AlphaFoldDB" id="X6P7X6"/>
<feature type="compositionally biased region" description="Polar residues" evidence="2">
    <location>
        <begin position="69"/>
        <end position="82"/>
    </location>
</feature>
<comment type="caution">
    <text evidence="5">The sequence shown here is derived from an EMBL/GenBank/DDBJ whole genome shotgun (WGS) entry which is preliminary data.</text>
</comment>
<dbReference type="Gene3D" id="3.30.70.270">
    <property type="match status" value="1"/>
</dbReference>
<feature type="compositionally biased region" description="Low complexity" evidence="2">
    <location>
        <begin position="633"/>
        <end position="642"/>
    </location>
</feature>
<evidence type="ECO:0000259" key="4">
    <source>
        <dbReference type="PROSITE" id="PS50067"/>
    </source>
</evidence>
<name>X6P7X6_RETFI</name>
<dbReference type="OrthoDB" id="7485566at2759"/>
<feature type="compositionally biased region" description="Polar residues" evidence="2">
    <location>
        <begin position="657"/>
        <end position="676"/>
    </location>
</feature>
<dbReference type="InterPro" id="IPR043128">
    <property type="entry name" value="Rev_trsase/Diguanyl_cyclase"/>
</dbReference>
<dbReference type="Gene3D" id="3.40.850.10">
    <property type="entry name" value="Kinesin motor domain"/>
    <property type="match status" value="1"/>
</dbReference>
<dbReference type="InterPro" id="IPR001752">
    <property type="entry name" value="Kinesin_motor_dom"/>
</dbReference>
<dbReference type="InterPro" id="IPR027417">
    <property type="entry name" value="P-loop_NTPase"/>
</dbReference>
<feature type="domain" description="Kinesin motor" evidence="4">
    <location>
        <begin position="180"/>
        <end position="400"/>
    </location>
</feature>
<dbReference type="GO" id="GO:0007018">
    <property type="term" value="P:microtubule-based movement"/>
    <property type="evidence" value="ECO:0007669"/>
    <property type="project" value="InterPro"/>
</dbReference>
<feature type="region of interest" description="Disordered" evidence="2">
    <location>
        <begin position="69"/>
        <end position="88"/>
    </location>
</feature>
<keyword evidence="6" id="KW-1185">Reference proteome</keyword>
<dbReference type="Pfam" id="PF00078">
    <property type="entry name" value="RVT_1"/>
    <property type="match status" value="1"/>
</dbReference>
<evidence type="ECO:0000313" key="5">
    <source>
        <dbReference type="EMBL" id="ETO34218.1"/>
    </source>
</evidence>
<dbReference type="InterPro" id="IPR043502">
    <property type="entry name" value="DNA/RNA_pol_sf"/>
</dbReference>
<dbReference type="PROSITE" id="PS50067">
    <property type="entry name" value="KINESIN_MOTOR_2"/>
    <property type="match status" value="1"/>
</dbReference>
<dbReference type="InterPro" id="IPR036961">
    <property type="entry name" value="Kinesin_motor_dom_sf"/>
</dbReference>
<dbReference type="GO" id="GO:0005871">
    <property type="term" value="C:kinesin complex"/>
    <property type="evidence" value="ECO:0007669"/>
    <property type="project" value="TreeGrafter"/>
</dbReference>
<dbReference type="Proteomes" id="UP000023152">
    <property type="component" value="Unassembled WGS sequence"/>
</dbReference>
<feature type="signal peptide" evidence="3">
    <location>
        <begin position="1"/>
        <end position="22"/>
    </location>
</feature>
<protein>
    <submittedName>
        <fullName evidence="5">Kinesin family member 4</fullName>
    </submittedName>
</protein>
<dbReference type="Pfam" id="PF00225">
    <property type="entry name" value="Kinesin"/>
    <property type="match status" value="1"/>
</dbReference>
<dbReference type="GO" id="GO:0005874">
    <property type="term" value="C:microtubule"/>
    <property type="evidence" value="ECO:0007669"/>
    <property type="project" value="TreeGrafter"/>
</dbReference>
<dbReference type="EMBL" id="ASPP01002760">
    <property type="protein sequence ID" value="ETO34218.1"/>
    <property type="molecule type" value="Genomic_DNA"/>
</dbReference>
<keyword evidence="1" id="KW-0505">Motor protein</keyword>
<evidence type="ECO:0000256" key="2">
    <source>
        <dbReference type="SAM" id="MobiDB-lite"/>
    </source>
</evidence>
<dbReference type="InterPro" id="IPR027640">
    <property type="entry name" value="Kinesin-like_fam"/>
</dbReference>
<feature type="binding site" evidence="1">
    <location>
        <begin position="258"/>
        <end position="265"/>
    </location>
    <ligand>
        <name>ATP</name>
        <dbReference type="ChEBI" id="CHEBI:30616"/>
    </ligand>
</feature>
<dbReference type="SUPFAM" id="SSF52540">
    <property type="entry name" value="P-loop containing nucleoside triphosphate hydrolases"/>
    <property type="match status" value="1"/>
</dbReference>
<comment type="similarity">
    <text evidence="1">Belongs to the TRAFAC class myosin-kinesin ATPase superfamily. Kinesin family.</text>
</comment>
<dbReference type="SUPFAM" id="SSF56672">
    <property type="entry name" value="DNA/RNA polymerases"/>
    <property type="match status" value="1"/>
</dbReference>
<gene>
    <name evidence="5" type="ORF">RFI_02876</name>
</gene>
<feature type="compositionally biased region" description="Low complexity" evidence="2">
    <location>
        <begin position="135"/>
        <end position="145"/>
    </location>
</feature>
<accession>X6P7X6</accession>